<feature type="non-terminal residue" evidence="1">
    <location>
        <position position="1"/>
    </location>
</feature>
<accession>A0A0V0YRQ9</accession>
<organism evidence="1 2">
    <name type="scientific">Trichinella spiralis</name>
    <name type="common">Trichina worm</name>
    <dbReference type="NCBI Taxonomy" id="6334"/>
    <lineage>
        <taxon>Eukaryota</taxon>
        <taxon>Metazoa</taxon>
        <taxon>Ecdysozoa</taxon>
        <taxon>Nematoda</taxon>
        <taxon>Enoplea</taxon>
        <taxon>Dorylaimia</taxon>
        <taxon>Trichinellida</taxon>
        <taxon>Trichinellidae</taxon>
        <taxon>Trichinella</taxon>
    </lineage>
</organism>
<comment type="caution">
    <text evidence="1">The sequence shown here is derived from an EMBL/GenBank/DDBJ whole genome shotgun (WGS) entry which is preliminary data.</text>
</comment>
<dbReference type="InParanoid" id="A0A0V0YRQ9"/>
<keyword evidence="2" id="KW-1185">Reference proteome</keyword>
<sequence>LQSRTRRCHINGWDENSESQERYCTGIPRHIHTDTEAVQLSTC</sequence>
<dbReference type="EMBL" id="JYDH01005627">
    <property type="protein sequence ID" value="KRY02958.1"/>
    <property type="molecule type" value="Genomic_DNA"/>
</dbReference>
<dbReference type="OrthoDB" id="10411020at2759"/>
<reference evidence="1 2" key="1">
    <citation type="submission" date="2015-01" db="EMBL/GenBank/DDBJ databases">
        <title>Evolution of Trichinella species and genotypes.</title>
        <authorList>
            <person name="Korhonen P.K."/>
            <person name="Edoardo P."/>
            <person name="Giuseppe L.R."/>
            <person name="Gasser R.B."/>
        </authorList>
    </citation>
    <scope>NUCLEOTIDE SEQUENCE [LARGE SCALE GENOMIC DNA]</scope>
    <source>
        <strain evidence="1">ISS3</strain>
    </source>
</reference>
<evidence type="ECO:0000313" key="2">
    <source>
        <dbReference type="Proteomes" id="UP000054776"/>
    </source>
</evidence>
<name>A0A0V0YRQ9_TRISP</name>
<dbReference type="Proteomes" id="UP000054776">
    <property type="component" value="Unassembled WGS sequence"/>
</dbReference>
<evidence type="ECO:0000313" key="1">
    <source>
        <dbReference type="EMBL" id="KRY02958.1"/>
    </source>
</evidence>
<protein>
    <submittedName>
        <fullName evidence="1">Uncharacterized protein</fullName>
    </submittedName>
</protein>
<dbReference type="AlphaFoldDB" id="A0A0V0YRQ9"/>
<proteinExistence type="predicted"/>
<gene>
    <name evidence="1" type="ORF">T01_11558</name>
</gene>